<name>A0ABV9G9R9_9ACTN</name>
<dbReference type="SUPFAM" id="SSF54593">
    <property type="entry name" value="Glyoxalase/Bleomycin resistance protein/Dihydroxybiphenyl dioxygenase"/>
    <property type="match status" value="1"/>
</dbReference>
<protein>
    <submittedName>
        <fullName evidence="2">VOC family protein</fullName>
    </submittedName>
</protein>
<dbReference type="Proteomes" id="UP001595993">
    <property type="component" value="Unassembled WGS sequence"/>
</dbReference>
<dbReference type="PROSITE" id="PS51819">
    <property type="entry name" value="VOC"/>
    <property type="match status" value="1"/>
</dbReference>
<dbReference type="InterPro" id="IPR004360">
    <property type="entry name" value="Glyas_Fos-R_dOase_dom"/>
</dbReference>
<dbReference type="RefSeq" id="WP_381198109.1">
    <property type="nucleotide sequence ID" value="NZ_JBHSFE010000016.1"/>
</dbReference>
<comment type="caution">
    <text evidence="2">The sequence shown here is derived from an EMBL/GenBank/DDBJ whole genome shotgun (WGS) entry which is preliminary data.</text>
</comment>
<dbReference type="Gene3D" id="3.10.180.10">
    <property type="entry name" value="2,3-Dihydroxybiphenyl 1,2-Dioxygenase, domain 1"/>
    <property type="match status" value="1"/>
</dbReference>
<reference evidence="3" key="1">
    <citation type="journal article" date="2019" name="Int. J. Syst. Evol. Microbiol.">
        <title>The Global Catalogue of Microorganisms (GCM) 10K type strain sequencing project: providing services to taxonomists for standard genome sequencing and annotation.</title>
        <authorList>
            <consortium name="The Broad Institute Genomics Platform"/>
            <consortium name="The Broad Institute Genome Sequencing Center for Infectious Disease"/>
            <person name="Wu L."/>
            <person name="Ma J."/>
        </authorList>
    </citation>
    <scope>NUCLEOTIDE SEQUENCE [LARGE SCALE GENOMIC DNA]</scope>
    <source>
        <strain evidence="3">CGMCC 4.7139</strain>
    </source>
</reference>
<dbReference type="InterPro" id="IPR037523">
    <property type="entry name" value="VOC_core"/>
</dbReference>
<dbReference type="Pfam" id="PF00903">
    <property type="entry name" value="Glyoxalase"/>
    <property type="match status" value="1"/>
</dbReference>
<keyword evidence="3" id="KW-1185">Reference proteome</keyword>
<organism evidence="2 3">
    <name type="scientific">Streptomyces maoxianensis</name>
    <dbReference type="NCBI Taxonomy" id="1459942"/>
    <lineage>
        <taxon>Bacteria</taxon>
        <taxon>Bacillati</taxon>
        <taxon>Actinomycetota</taxon>
        <taxon>Actinomycetes</taxon>
        <taxon>Kitasatosporales</taxon>
        <taxon>Streptomycetaceae</taxon>
        <taxon>Streptomyces</taxon>
    </lineage>
</organism>
<sequence>MNADDKGILNNARVATRLPAQDLDRARRFYSEQLGLEPVDERPGGLLYRCGGADFALFQSAGESPGTFTQMGWEVDDIEAVVSELERRGVVFEEVDLPGLRTRDGIAEIDGNYPSKGARGERGAWFRDSEGNMLGVGQPVV</sequence>
<proteinExistence type="predicted"/>
<evidence type="ECO:0000259" key="1">
    <source>
        <dbReference type="PROSITE" id="PS51819"/>
    </source>
</evidence>
<dbReference type="EMBL" id="JBHSFE010000016">
    <property type="protein sequence ID" value="MFC4610288.1"/>
    <property type="molecule type" value="Genomic_DNA"/>
</dbReference>
<feature type="domain" description="VOC" evidence="1">
    <location>
        <begin position="12"/>
        <end position="139"/>
    </location>
</feature>
<dbReference type="InterPro" id="IPR029068">
    <property type="entry name" value="Glyas_Bleomycin-R_OHBP_Dase"/>
</dbReference>
<gene>
    <name evidence="2" type="ORF">ACFO9E_21090</name>
</gene>
<evidence type="ECO:0000313" key="3">
    <source>
        <dbReference type="Proteomes" id="UP001595993"/>
    </source>
</evidence>
<accession>A0ABV9G9R9</accession>
<evidence type="ECO:0000313" key="2">
    <source>
        <dbReference type="EMBL" id="MFC4610288.1"/>
    </source>
</evidence>